<evidence type="ECO:0000313" key="9">
    <source>
        <dbReference type="Proteomes" id="UP000750711"/>
    </source>
</evidence>
<evidence type="ECO:0000256" key="4">
    <source>
        <dbReference type="ARBA" id="ARBA00023136"/>
    </source>
</evidence>
<feature type="transmembrane region" description="Helical" evidence="6">
    <location>
        <begin position="164"/>
        <end position="182"/>
    </location>
</feature>
<gene>
    <name evidence="8" type="ORF">GP486_003494</name>
</gene>
<sequence length="597" mass="63584">MDPIPYLPLSAQTISSLAVGQIQRPVSVNTMDSPVPSRSGFSERHTPQYNSSLKKHTPSQNNSSLATSEEKKPVSRIVEKLDSHSDSIVYPGKVQVTFITIALCLSILLVALDQTIVATAVPKITDHFQALDDVAWYGSAYLLTTASFQLPFGKIYTLFSVKWTFLAAISIFELGSLVCGVAQSSKALIVGRAIAGLGCAGIYSGGLIIVSYSVPLRQQPIYNGIISSTWGIASVAGPLMGGVFTEKISWRLCFIINLPIGIVTALGIMLFFHPPRVQRSTATGVFGYVKLFDIIGCFVLVSAVVLLFLALQWGGSKYTWKSGYTIGLLVAFGVLVVIFIGIQLWMQDNATVPPRILKNRSILAGVAFSFMLGGSFFTMVFYIPIWFQAIRGKTAVSSGIDNIPMLLGVVVASTLAGASVSAFGYYTPFMIASAVFSAVGAGLLTTLQVDTGHARWIGYQAMFGLGIGLGMQQPIAAAQTVLQLADIASGTALIVFAESLGGSLFLSVGQSIFTNKLIDGLVSQVPNLDPSIVLQTGAVGLKYAIDPEYLPDVLAAYNHAITKTFCVSVALSCFTIFGAIFTEWKSVKGNKPVVAAA</sequence>
<feature type="transmembrane region" description="Helical" evidence="6">
    <location>
        <begin position="292"/>
        <end position="311"/>
    </location>
</feature>
<dbReference type="InterPro" id="IPR036259">
    <property type="entry name" value="MFS_trans_sf"/>
</dbReference>
<name>A0A9P8RQL1_9PEZI</name>
<protein>
    <recommendedName>
        <fullName evidence="7">Major facilitator superfamily (MFS) profile domain-containing protein</fullName>
    </recommendedName>
</protein>
<evidence type="ECO:0000256" key="3">
    <source>
        <dbReference type="ARBA" id="ARBA00022989"/>
    </source>
</evidence>
<dbReference type="EMBL" id="JAGHQM010000475">
    <property type="protein sequence ID" value="KAH0559978.1"/>
    <property type="molecule type" value="Genomic_DNA"/>
</dbReference>
<evidence type="ECO:0000256" key="2">
    <source>
        <dbReference type="ARBA" id="ARBA00022692"/>
    </source>
</evidence>
<accession>A0A9P8RQL1</accession>
<keyword evidence="4 6" id="KW-0472">Membrane</keyword>
<feature type="transmembrane region" description="Helical" evidence="6">
    <location>
        <begin position="194"/>
        <end position="214"/>
    </location>
</feature>
<evidence type="ECO:0000256" key="5">
    <source>
        <dbReference type="SAM" id="MobiDB-lite"/>
    </source>
</evidence>
<comment type="caution">
    <text evidence="8">The sequence shown here is derived from an EMBL/GenBank/DDBJ whole genome shotgun (WGS) entry which is preliminary data.</text>
</comment>
<feature type="transmembrane region" description="Helical" evidence="6">
    <location>
        <begin position="403"/>
        <end position="423"/>
    </location>
</feature>
<dbReference type="CDD" id="cd17502">
    <property type="entry name" value="MFS_Azr1_MDR_like"/>
    <property type="match status" value="1"/>
</dbReference>
<dbReference type="InterPro" id="IPR020846">
    <property type="entry name" value="MFS_dom"/>
</dbReference>
<dbReference type="PANTHER" id="PTHR23501">
    <property type="entry name" value="MAJOR FACILITATOR SUPERFAMILY"/>
    <property type="match status" value="1"/>
</dbReference>
<feature type="transmembrane region" description="Helical" evidence="6">
    <location>
        <begin position="252"/>
        <end position="272"/>
    </location>
</feature>
<feature type="transmembrane region" description="Helical" evidence="6">
    <location>
        <begin position="323"/>
        <end position="342"/>
    </location>
</feature>
<reference evidence="8" key="1">
    <citation type="submission" date="2021-03" db="EMBL/GenBank/DDBJ databases">
        <title>Comparative genomics and phylogenomic investigation of the class Geoglossomycetes provide insights into ecological specialization and systematics.</title>
        <authorList>
            <person name="Melie T."/>
            <person name="Pirro S."/>
            <person name="Miller A.N."/>
            <person name="Quandt A."/>
        </authorList>
    </citation>
    <scope>NUCLEOTIDE SEQUENCE</scope>
    <source>
        <strain evidence="8">CAQ_001_2017</strain>
    </source>
</reference>
<keyword evidence="3 6" id="KW-1133">Transmembrane helix</keyword>
<dbReference type="SUPFAM" id="SSF103473">
    <property type="entry name" value="MFS general substrate transporter"/>
    <property type="match status" value="1"/>
</dbReference>
<feature type="region of interest" description="Disordered" evidence="5">
    <location>
        <begin position="28"/>
        <end position="71"/>
    </location>
</feature>
<dbReference type="GO" id="GO:0022857">
    <property type="term" value="F:transmembrane transporter activity"/>
    <property type="evidence" value="ECO:0007669"/>
    <property type="project" value="InterPro"/>
</dbReference>
<dbReference type="Proteomes" id="UP000750711">
    <property type="component" value="Unassembled WGS sequence"/>
</dbReference>
<evidence type="ECO:0000313" key="8">
    <source>
        <dbReference type="EMBL" id="KAH0559978.1"/>
    </source>
</evidence>
<evidence type="ECO:0000256" key="6">
    <source>
        <dbReference type="SAM" id="Phobius"/>
    </source>
</evidence>
<feature type="transmembrane region" description="Helical" evidence="6">
    <location>
        <begin position="362"/>
        <end position="383"/>
    </location>
</feature>
<feature type="domain" description="Major facilitator superfamily (MFS) profile" evidence="7">
    <location>
        <begin position="99"/>
        <end position="587"/>
    </location>
</feature>
<dbReference type="Gene3D" id="1.20.1720.10">
    <property type="entry name" value="Multidrug resistance protein D"/>
    <property type="match status" value="1"/>
</dbReference>
<feature type="transmembrane region" description="Helical" evidence="6">
    <location>
        <begin position="134"/>
        <end position="152"/>
    </location>
</feature>
<dbReference type="InterPro" id="IPR011701">
    <property type="entry name" value="MFS"/>
</dbReference>
<dbReference type="PANTHER" id="PTHR23501:SF199">
    <property type="entry name" value="MFS EFFLUX TRANSPORTER INPD-RELATED"/>
    <property type="match status" value="1"/>
</dbReference>
<dbReference type="FunFam" id="1.20.1250.20:FF:000196">
    <property type="entry name" value="MFS toxin efflux pump (AflT)"/>
    <property type="match status" value="1"/>
</dbReference>
<keyword evidence="9" id="KW-1185">Reference proteome</keyword>
<proteinExistence type="predicted"/>
<feature type="transmembrane region" description="Helical" evidence="6">
    <location>
        <begin position="220"/>
        <end position="240"/>
    </location>
</feature>
<feature type="transmembrane region" description="Helical" evidence="6">
    <location>
        <begin position="429"/>
        <end position="449"/>
    </location>
</feature>
<comment type="subcellular location">
    <subcellularLocation>
        <location evidence="1">Membrane</location>
        <topology evidence="1">Multi-pass membrane protein</topology>
    </subcellularLocation>
</comment>
<organism evidence="8 9">
    <name type="scientific">Trichoglossum hirsutum</name>
    <dbReference type="NCBI Taxonomy" id="265104"/>
    <lineage>
        <taxon>Eukaryota</taxon>
        <taxon>Fungi</taxon>
        <taxon>Dikarya</taxon>
        <taxon>Ascomycota</taxon>
        <taxon>Pezizomycotina</taxon>
        <taxon>Geoglossomycetes</taxon>
        <taxon>Geoglossales</taxon>
        <taxon>Geoglossaceae</taxon>
        <taxon>Trichoglossum</taxon>
    </lineage>
</organism>
<feature type="compositionally biased region" description="Polar residues" evidence="5">
    <location>
        <begin position="47"/>
        <end position="67"/>
    </location>
</feature>
<evidence type="ECO:0000256" key="1">
    <source>
        <dbReference type="ARBA" id="ARBA00004141"/>
    </source>
</evidence>
<dbReference type="AlphaFoldDB" id="A0A9P8RQL1"/>
<dbReference type="FunFam" id="1.20.1720.10:FF:000012">
    <property type="entry name" value="MFS toxin efflux pump (AflT)"/>
    <property type="match status" value="1"/>
</dbReference>
<feature type="transmembrane region" description="Helical" evidence="6">
    <location>
        <begin position="456"/>
        <end position="475"/>
    </location>
</feature>
<feature type="transmembrane region" description="Helical" evidence="6">
    <location>
        <begin position="487"/>
        <end position="508"/>
    </location>
</feature>
<dbReference type="GO" id="GO:0005886">
    <property type="term" value="C:plasma membrane"/>
    <property type="evidence" value="ECO:0007669"/>
    <property type="project" value="TreeGrafter"/>
</dbReference>
<dbReference type="Pfam" id="PF07690">
    <property type="entry name" value="MFS_1"/>
    <property type="match status" value="1"/>
</dbReference>
<evidence type="ECO:0000259" key="7">
    <source>
        <dbReference type="PROSITE" id="PS50850"/>
    </source>
</evidence>
<feature type="transmembrane region" description="Helical" evidence="6">
    <location>
        <begin position="96"/>
        <end position="122"/>
    </location>
</feature>
<keyword evidence="2 6" id="KW-0812">Transmembrane</keyword>
<dbReference type="PROSITE" id="PS50850">
    <property type="entry name" value="MFS"/>
    <property type="match status" value="1"/>
</dbReference>